<dbReference type="AlphaFoldDB" id="A0A6C0KZ19"/>
<dbReference type="EMBL" id="MN741006">
    <property type="protein sequence ID" value="QHU22386.1"/>
    <property type="molecule type" value="Genomic_DNA"/>
</dbReference>
<evidence type="ECO:0000313" key="1">
    <source>
        <dbReference type="EMBL" id="QHU22386.1"/>
    </source>
</evidence>
<reference evidence="1" key="1">
    <citation type="journal article" date="2020" name="Nature">
        <title>Giant virus diversity and host interactions through global metagenomics.</title>
        <authorList>
            <person name="Schulz F."/>
            <person name="Roux S."/>
            <person name="Paez-Espino D."/>
            <person name="Jungbluth S."/>
            <person name="Walsh D.A."/>
            <person name="Denef V.J."/>
            <person name="McMahon K.D."/>
            <person name="Konstantinidis K.T."/>
            <person name="Eloe-Fadrosh E.A."/>
            <person name="Kyrpides N.C."/>
            <person name="Woyke T."/>
        </authorList>
    </citation>
    <scope>NUCLEOTIDE SEQUENCE</scope>
    <source>
        <strain evidence="1">GVMAG-S-ERX555907-102</strain>
    </source>
</reference>
<name>A0A6C0KZ19_9ZZZZ</name>
<sequence>MSYDPPCQIYDISAKVILHQLPLNNDTINTVMTFLDMYLDPNDCMDKFWFKLGRETCNLIEWNSNCINIVYSGFGKSTNFYKYLLPFSCSYGPTQKITCSIRSKLDDMICVYYPIRKKSCDENILKISKLRSILDVFYNNSDCEKYPYTKKSNRRFSKEIRVEEKMYILNFIRRLKLYKYYIENYVINKILPEEKIIHKELSKHFNKYGKRIDKLNILENIPIENIE</sequence>
<organism evidence="1">
    <name type="scientific">viral metagenome</name>
    <dbReference type="NCBI Taxonomy" id="1070528"/>
    <lineage>
        <taxon>unclassified sequences</taxon>
        <taxon>metagenomes</taxon>
        <taxon>organismal metagenomes</taxon>
    </lineage>
</organism>
<accession>A0A6C0KZ19</accession>
<proteinExistence type="predicted"/>
<protein>
    <submittedName>
        <fullName evidence="1">Uncharacterized protein</fullName>
    </submittedName>
</protein>